<comment type="cofactor">
    <cofactor evidence="1">
        <name>[4Fe-4S] cluster</name>
        <dbReference type="ChEBI" id="CHEBI:49883"/>
    </cofactor>
</comment>
<keyword evidence="4" id="KW-0408">Iron</keyword>
<dbReference type="SFLD" id="SFLDG01082">
    <property type="entry name" value="B12-binding_domain_containing"/>
    <property type="match status" value="1"/>
</dbReference>
<keyword evidence="2" id="KW-0949">S-adenosyl-L-methionine</keyword>
<dbReference type="SMART" id="SM00729">
    <property type="entry name" value="Elp3"/>
    <property type="match status" value="1"/>
</dbReference>
<accession>A0ABV1BA25</accession>
<dbReference type="SFLD" id="SFLDG01095">
    <property type="entry name" value="Uncharacterised_Radical_SAM_Su"/>
    <property type="match status" value="1"/>
</dbReference>
<keyword evidence="3" id="KW-0479">Metal-binding</keyword>
<keyword evidence="8" id="KW-1185">Reference proteome</keyword>
<organism evidence="7 8">
    <name type="scientific">Coprococcus intestinihominis</name>
    <dbReference type="NCBI Taxonomy" id="3133154"/>
    <lineage>
        <taxon>Bacteria</taxon>
        <taxon>Bacillati</taxon>
        <taxon>Bacillota</taxon>
        <taxon>Clostridia</taxon>
        <taxon>Lachnospirales</taxon>
        <taxon>Lachnospiraceae</taxon>
        <taxon>Coprococcus</taxon>
    </lineage>
</organism>
<dbReference type="PANTHER" id="PTHR43409:SF4">
    <property type="entry name" value="RADICAL SAM SUPERFAMILY PROTEIN"/>
    <property type="match status" value="1"/>
</dbReference>
<dbReference type="InterPro" id="IPR007197">
    <property type="entry name" value="rSAM"/>
</dbReference>
<dbReference type="EMBL" id="JBBMEK010000252">
    <property type="protein sequence ID" value="MEQ2366361.1"/>
    <property type="molecule type" value="Genomic_DNA"/>
</dbReference>
<sequence>MQYEGTVYRPPSEARSLIVQVTVGCAHNTCTFCTMYKDKKFKIRPLADILADFDEAAMLYGGHIRRIFLADGDALIVKTEMLIQILTYIWEKFPNLERVTAYGTTQDILHKSEEELMQLKAAGLDMVYMGIESGDPQVLKDVKKGVTREEMIEAGRKLKRCGILCSATLISGLGGRQRLREHAIASASLISAIKPDYVGFLTLMIDPQAPVYSKIVSGEL</sequence>
<evidence type="ECO:0000313" key="7">
    <source>
        <dbReference type="EMBL" id="MEQ2366361.1"/>
    </source>
</evidence>
<evidence type="ECO:0000256" key="2">
    <source>
        <dbReference type="ARBA" id="ARBA00022691"/>
    </source>
</evidence>
<dbReference type="InterPro" id="IPR058240">
    <property type="entry name" value="rSAM_sf"/>
</dbReference>
<evidence type="ECO:0000256" key="1">
    <source>
        <dbReference type="ARBA" id="ARBA00001966"/>
    </source>
</evidence>
<dbReference type="InterPro" id="IPR013785">
    <property type="entry name" value="Aldolase_TIM"/>
</dbReference>
<evidence type="ECO:0000256" key="5">
    <source>
        <dbReference type="ARBA" id="ARBA00023014"/>
    </source>
</evidence>
<evidence type="ECO:0000256" key="3">
    <source>
        <dbReference type="ARBA" id="ARBA00022723"/>
    </source>
</evidence>
<dbReference type="SUPFAM" id="SSF102114">
    <property type="entry name" value="Radical SAM enzymes"/>
    <property type="match status" value="1"/>
</dbReference>
<dbReference type="CDD" id="cd01335">
    <property type="entry name" value="Radical_SAM"/>
    <property type="match status" value="1"/>
</dbReference>
<reference evidence="7 8" key="1">
    <citation type="submission" date="2024-03" db="EMBL/GenBank/DDBJ databases">
        <title>Human intestinal bacterial collection.</title>
        <authorList>
            <person name="Pauvert C."/>
            <person name="Hitch T.C.A."/>
            <person name="Clavel T."/>
        </authorList>
    </citation>
    <scope>NUCLEOTIDE SEQUENCE [LARGE SCALE GENOMIC DNA]</scope>
    <source>
        <strain evidence="7 8">CLA-AA-H190</strain>
    </source>
</reference>
<name>A0ABV1BA25_9FIRM</name>
<protein>
    <submittedName>
        <fullName evidence="7">Radical SAM protein</fullName>
    </submittedName>
</protein>
<evidence type="ECO:0000256" key="4">
    <source>
        <dbReference type="ARBA" id="ARBA00023004"/>
    </source>
</evidence>
<evidence type="ECO:0000259" key="6">
    <source>
        <dbReference type="PROSITE" id="PS51918"/>
    </source>
</evidence>
<dbReference type="RefSeq" id="WP_349085974.1">
    <property type="nucleotide sequence ID" value="NZ_JBBMEK010000252.1"/>
</dbReference>
<gene>
    <name evidence="7" type="ORF">WMO25_14940</name>
</gene>
<dbReference type="InterPro" id="IPR006638">
    <property type="entry name" value="Elp3/MiaA/NifB-like_rSAM"/>
</dbReference>
<dbReference type="PANTHER" id="PTHR43409">
    <property type="entry name" value="ANAEROBIC MAGNESIUM-PROTOPORPHYRIN IX MONOMETHYL ESTER CYCLASE-RELATED"/>
    <property type="match status" value="1"/>
</dbReference>
<dbReference type="SFLD" id="SFLDS00029">
    <property type="entry name" value="Radical_SAM"/>
    <property type="match status" value="1"/>
</dbReference>
<dbReference type="PROSITE" id="PS51918">
    <property type="entry name" value="RADICAL_SAM"/>
    <property type="match status" value="1"/>
</dbReference>
<evidence type="ECO:0000313" key="8">
    <source>
        <dbReference type="Proteomes" id="UP001469749"/>
    </source>
</evidence>
<keyword evidence="5" id="KW-0411">Iron-sulfur</keyword>
<comment type="caution">
    <text evidence="7">The sequence shown here is derived from an EMBL/GenBank/DDBJ whole genome shotgun (WGS) entry which is preliminary data.</text>
</comment>
<dbReference type="Proteomes" id="UP001469749">
    <property type="component" value="Unassembled WGS sequence"/>
</dbReference>
<dbReference type="Pfam" id="PF04055">
    <property type="entry name" value="Radical_SAM"/>
    <property type="match status" value="1"/>
</dbReference>
<dbReference type="InterPro" id="IPR051198">
    <property type="entry name" value="BchE-like"/>
</dbReference>
<feature type="domain" description="Radical SAM core" evidence="6">
    <location>
        <begin position="9"/>
        <end position="220"/>
    </location>
</feature>
<proteinExistence type="predicted"/>
<dbReference type="Gene3D" id="3.20.20.70">
    <property type="entry name" value="Aldolase class I"/>
    <property type="match status" value="1"/>
</dbReference>
<feature type="non-terminal residue" evidence="7">
    <location>
        <position position="220"/>
    </location>
</feature>